<dbReference type="RefSeq" id="WP_149520844.1">
    <property type="nucleotide sequence ID" value="NZ_VTOU01000001.1"/>
</dbReference>
<dbReference type="AlphaFoldDB" id="A0A5D9CGJ3"/>
<reference evidence="3 4" key="1">
    <citation type="submission" date="2019-08" db="EMBL/GenBank/DDBJ databases">
        <authorList>
            <person name="Wang G."/>
            <person name="Xu Z."/>
        </authorList>
    </citation>
    <scope>NUCLEOTIDE SEQUENCE [LARGE SCALE GENOMIC DNA]</scope>
    <source>
        <strain evidence="3 4">ZX</strain>
    </source>
</reference>
<proteinExistence type="predicted"/>
<keyword evidence="1" id="KW-0732">Signal</keyword>
<evidence type="ECO:0000313" key="3">
    <source>
        <dbReference type="EMBL" id="TZG29185.1"/>
    </source>
</evidence>
<evidence type="ECO:0000313" key="4">
    <source>
        <dbReference type="Proteomes" id="UP000322077"/>
    </source>
</evidence>
<evidence type="ECO:0000256" key="1">
    <source>
        <dbReference type="SAM" id="SignalP"/>
    </source>
</evidence>
<feature type="signal peptide" evidence="1">
    <location>
        <begin position="1"/>
        <end position="18"/>
    </location>
</feature>
<keyword evidence="4" id="KW-1185">Reference proteome</keyword>
<dbReference type="Pfam" id="PF13628">
    <property type="entry name" value="DUF4142"/>
    <property type="match status" value="1"/>
</dbReference>
<dbReference type="PROSITE" id="PS51257">
    <property type="entry name" value="PROKAR_LIPOPROTEIN"/>
    <property type="match status" value="1"/>
</dbReference>
<dbReference type="PANTHER" id="PTHR38593:SF1">
    <property type="entry name" value="BLR2558 PROTEIN"/>
    <property type="match status" value="1"/>
</dbReference>
<protein>
    <submittedName>
        <fullName evidence="3">DUF4142 domain-containing protein</fullName>
    </submittedName>
</protein>
<dbReference type="Proteomes" id="UP000322077">
    <property type="component" value="Unassembled WGS sequence"/>
</dbReference>
<gene>
    <name evidence="3" type="ORF">FYJ91_03365</name>
</gene>
<sequence length="202" mass="20726">MKKLILTSSAALLALALAGCGPKTDKAAADASNVASNAMDDASAMAGNAVEDVKGAVMPTPTGQEFINTAAKSDAFEIEAAKYAATNSARDDVKAFAGEMVKAHTGSTAKIKAAAAEANLTPDATLTDDQTKDLADLKALKGKDFDNKYVSGQIAAHLDALTLMQGYAKDGDTPSLKKAAGEIAPAVSQHLEMIRAIDAKKD</sequence>
<accession>A0A5D9CGJ3</accession>
<comment type="caution">
    <text evidence="3">The sequence shown here is derived from an EMBL/GenBank/DDBJ whole genome shotgun (WGS) entry which is preliminary data.</text>
</comment>
<organism evidence="3 4">
    <name type="scientific">Sphingomonas montanisoli</name>
    <dbReference type="NCBI Taxonomy" id="2606412"/>
    <lineage>
        <taxon>Bacteria</taxon>
        <taxon>Pseudomonadati</taxon>
        <taxon>Pseudomonadota</taxon>
        <taxon>Alphaproteobacteria</taxon>
        <taxon>Sphingomonadales</taxon>
        <taxon>Sphingomonadaceae</taxon>
        <taxon>Sphingomonas</taxon>
    </lineage>
</organism>
<dbReference type="Gene3D" id="1.20.1260.10">
    <property type="match status" value="1"/>
</dbReference>
<feature type="domain" description="DUF4142" evidence="2">
    <location>
        <begin position="62"/>
        <end position="197"/>
    </location>
</feature>
<dbReference type="InterPro" id="IPR025419">
    <property type="entry name" value="DUF4142"/>
</dbReference>
<name>A0A5D9CGJ3_9SPHN</name>
<dbReference type="EMBL" id="VTOU01000001">
    <property type="protein sequence ID" value="TZG29185.1"/>
    <property type="molecule type" value="Genomic_DNA"/>
</dbReference>
<dbReference type="InterPro" id="IPR012347">
    <property type="entry name" value="Ferritin-like"/>
</dbReference>
<dbReference type="PANTHER" id="PTHR38593">
    <property type="entry name" value="BLR2558 PROTEIN"/>
    <property type="match status" value="1"/>
</dbReference>
<feature type="chain" id="PRO_5022948997" evidence="1">
    <location>
        <begin position="19"/>
        <end position="202"/>
    </location>
</feature>
<evidence type="ECO:0000259" key="2">
    <source>
        <dbReference type="Pfam" id="PF13628"/>
    </source>
</evidence>